<accession>A0A918P7U8</accession>
<keyword evidence="2" id="KW-1185">Reference proteome</keyword>
<name>A0A918P7U8_9ACTN</name>
<reference evidence="1" key="2">
    <citation type="submission" date="2020-09" db="EMBL/GenBank/DDBJ databases">
        <authorList>
            <person name="Sun Q."/>
            <person name="Ohkuma M."/>
        </authorList>
    </citation>
    <scope>NUCLEOTIDE SEQUENCE</scope>
    <source>
        <strain evidence="1">JCM 4815</strain>
    </source>
</reference>
<dbReference type="EMBL" id="BMVW01000001">
    <property type="protein sequence ID" value="GGY88663.1"/>
    <property type="molecule type" value="Genomic_DNA"/>
</dbReference>
<organism evidence="1 2">
    <name type="scientific">Streptomyces poonensis</name>
    <dbReference type="NCBI Taxonomy" id="68255"/>
    <lineage>
        <taxon>Bacteria</taxon>
        <taxon>Bacillati</taxon>
        <taxon>Actinomycetota</taxon>
        <taxon>Actinomycetes</taxon>
        <taxon>Kitasatosporales</taxon>
        <taxon>Streptomycetaceae</taxon>
        <taxon>Streptomyces</taxon>
    </lineage>
</organism>
<proteinExistence type="predicted"/>
<dbReference type="AlphaFoldDB" id="A0A918P7U8"/>
<reference evidence="1" key="1">
    <citation type="journal article" date="2014" name="Int. J. Syst. Evol. Microbiol.">
        <title>Complete genome sequence of Corynebacterium casei LMG S-19264T (=DSM 44701T), isolated from a smear-ripened cheese.</title>
        <authorList>
            <consortium name="US DOE Joint Genome Institute (JGI-PGF)"/>
            <person name="Walter F."/>
            <person name="Albersmeier A."/>
            <person name="Kalinowski J."/>
            <person name="Ruckert C."/>
        </authorList>
    </citation>
    <scope>NUCLEOTIDE SEQUENCE</scope>
    <source>
        <strain evidence="1">JCM 4815</strain>
    </source>
</reference>
<gene>
    <name evidence="1" type="ORF">GCM10010365_03410</name>
</gene>
<dbReference type="Proteomes" id="UP000622166">
    <property type="component" value="Unassembled WGS sequence"/>
</dbReference>
<comment type="caution">
    <text evidence="1">The sequence shown here is derived from an EMBL/GenBank/DDBJ whole genome shotgun (WGS) entry which is preliminary data.</text>
</comment>
<evidence type="ECO:0000313" key="2">
    <source>
        <dbReference type="Proteomes" id="UP000622166"/>
    </source>
</evidence>
<protein>
    <submittedName>
        <fullName evidence="1">Uncharacterized protein</fullName>
    </submittedName>
</protein>
<sequence length="100" mass="10626">MCVFGHEVVLPGRVQAMTAEKDEQCVTAPSSPEESTDLAVDEIGPELSVAPREAHLEATVPEYRSQATHVCAHEGKGRNAGALIIAGPDQQRRVSAHVAL</sequence>
<evidence type="ECO:0000313" key="1">
    <source>
        <dbReference type="EMBL" id="GGY88663.1"/>
    </source>
</evidence>